<keyword evidence="3" id="KW-1133">Transmembrane helix</keyword>
<feature type="compositionally biased region" description="Basic and acidic residues" evidence="2">
    <location>
        <begin position="1"/>
        <end position="15"/>
    </location>
</feature>
<dbReference type="EC" id="3.4.21.53" evidence="1"/>
<evidence type="ECO:0000256" key="1">
    <source>
        <dbReference type="PROSITE-ProRule" id="PRU01122"/>
    </source>
</evidence>
<comment type="catalytic activity">
    <reaction evidence="1">
        <text>Hydrolysis of proteins in presence of ATP.</text>
        <dbReference type="EC" id="3.4.21.53"/>
    </reaction>
</comment>
<feature type="domain" description="Lon proteolytic" evidence="5">
    <location>
        <begin position="276"/>
        <end position="376"/>
    </location>
</feature>
<evidence type="ECO:0000313" key="7">
    <source>
        <dbReference type="Proteomes" id="UP001157126"/>
    </source>
</evidence>
<evidence type="ECO:0000256" key="3">
    <source>
        <dbReference type="SAM" id="Phobius"/>
    </source>
</evidence>
<dbReference type="PROSITE" id="PS50106">
    <property type="entry name" value="PDZ"/>
    <property type="match status" value="1"/>
</dbReference>
<dbReference type="SMART" id="SM00228">
    <property type="entry name" value="PDZ"/>
    <property type="match status" value="1"/>
</dbReference>
<dbReference type="PANTHER" id="PTHR10046">
    <property type="entry name" value="ATP DEPENDENT LON PROTEASE FAMILY MEMBER"/>
    <property type="match status" value="1"/>
</dbReference>
<dbReference type="Gene3D" id="3.30.230.10">
    <property type="match status" value="1"/>
</dbReference>
<dbReference type="InterPro" id="IPR036034">
    <property type="entry name" value="PDZ_sf"/>
</dbReference>
<gene>
    <name evidence="6" type="ORF">GCM10025883_09530</name>
</gene>
<dbReference type="InterPro" id="IPR008269">
    <property type="entry name" value="Lon_proteolytic"/>
</dbReference>
<evidence type="ECO:0000256" key="2">
    <source>
        <dbReference type="SAM" id="MobiDB-lite"/>
    </source>
</evidence>
<keyword evidence="3" id="KW-0472">Membrane</keyword>
<dbReference type="InterPro" id="IPR001478">
    <property type="entry name" value="PDZ"/>
</dbReference>
<organism evidence="6 7">
    <name type="scientific">Mobilicoccus caccae</name>
    <dbReference type="NCBI Taxonomy" id="1859295"/>
    <lineage>
        <taxon>Bacteria</taxon>
        <taxon>Bacillati</taxon>
        <taxon>Actinomycetota</taxon>
        <taxon>Actinomycetes</taxon>
        <taxon>Micrococcales</taxon>
        <taxon>Dermatophilaceae</taxon>
        <taxon>Mobilicoccus</taxon>
    </lineage>
</organism>
<comment type="similarity">
    <text evidence="1">Belongs to the peptidase S16 family.</text>
</comment>
<dbReference type="PROSITE" id="PS51786">
    <property type="entry name" value="LON_PROTEOLYTIC"/>
    <property type="match status" value="1"/>
</dbReference>
<dbReference type="SUPFAM" id="SSF54211">
    <property type="entry name" value="Ribosomal protein S5 domain 2-like"/>
    <property type="match status" value="1"/>
</dbReference>
<feature type="region of interest" description="Disordered" evidence="2">
    <location>
        <begin position="1"/>
        <end position="43"/>
    </location>
</feature>
<name>A0ABQ6INW1_9MICO</name>
<feature type="domain" description="PDZ" evidence="4">
    <location>
        <begin position="160"/>
        <end position="240"/>
    </location>
</feature>
<keyword evidence="3" id="KW-0812">Transmembrane</keyword>
<keyword evidence="1" id="KW-0720">Serine protease</keyword>
<reference evidence="7" key="1">
    <citation type="journal article" date="2019" name="Int. J. Syst. Evol. Microbiol.">
        <title>The Global Catalogue of Microorganisms (GCM) 10K type strain sequencing project: providing services to taxonomists for standard genome sequencing and annotation.</title>
        <authorList>
            <consortium name="The Broad Institute Genomics Platform"/>
            <consortium name="The Broad Institute Genome Sequencing Center for Infectious Disease"/>
            <person name="Wu L."/>
            <person name="Ma J."/>
        </authorList>
    </citation>
    <scope>NUCLEOTIDE SEQUENCE [LARGE SCALE GENOMIC DNA]</scope>
    <source>
        <strain evidence="7">NBRC 113072</strain>
    </source>
</reference>
<proteinExistence type="inferred from homology"/>
<dbReference type="InterPro" id="IPR020568">
    <property type="entry name" value="Ribosomal_Su5_D2-typ_SF"/>
</dbReference>
<keyword evidence="1" id="KW-0645">Protease</keyword>
<comment type="caution">
    <text evidence="6">The sequence shown here is derived from an EMBL/GenBank/DDBJ whole genome shotgun (WGS) entry which is preliminary data.</text>
</comment>
<accession>A0ABQ6INW1</accession>
<dbReference type="InterPro" id="IPR014721">
    <property type="entry name" value="Ribsml_uS5_D2-typ_fold_subgr"/>
</dbReference>
<protein>
    <recommendedName>
        <fullName evidence="1">endopeptidase La</fullName>
        <ecNumber evidence="1">3.4.21.53</ecNumber>
    </recommendedName>
</protein>
<feature type="transmembrane region" description="Helical" evidence="3">
    <location>
        <begin position="50"/>
        <end position="74"/>
    </location>
</feature>
<dbReference type="EMBL" id="BSUO01000001">
    <property type="protein sequence ID" value="GMA38908.1"/>
    <property type="molecule type" value="Genomic_DNA"/>
</dbReference>
<dbReference type="Proteomes" id="UP001157126">
    <property type="component" value="Unassembled WGS sequence"/>
</dbReference>
<dbReference type="Pfam" id="PF05362">
    <property type="entry name" value="Lon_C"/>
    <property type="match status" value="1"/>
</dbReference>
<keyword evidence="1" id="KW-0378">Hydrolase</keyword>
<evidence type="ECO:0000313" key="6">
    <source>
        <dbReference type="EMBL" id="GMA38908.1"/>
    </source>
</evidence>
<keyword evidence="7" id="KW-1185">Reference proteome</keyword>
<sequence>MRGFRRRDPRDRTRIGDIPPEQAQDGHDAPDPQVSGSPDRRGRQPLLGRTLSLLLLLVVVVGLVAQFVTLPFVILRPGPAVDVIGKPEQGAPVVTVEGARTYPTSGALYFTTVAQYGGPDRRPSAWDVLGATIDPRSEIRREEEVFPPQVTQQQVKEQNSAAMTHSQEGAVAVALRELGRPVTEAAVVAEVIPDGPAQGVLQKDDVITAVGSTKITRAPQLTDEIQKATGAVTLTLTRGGASMSKTITPVEQQGRRLVGVLVQPTFSFGVDVTIHAGDVGGPSAGMMFALGVYDTLTPGALTGGQRIAGTGTMNSTGAVGAIGGLPQKMDGAKASGATFFLAPKDNCADVPGNVPDGLTVTPVDTFEVALHAVQEIAAGKGDALPRCPGV</sequence>
<evidence type="ECO:0000259" key="5">
    <source>
        <dbReference type="PROSITE" id="PS51786"/>
    </source>
</evidence>
<dbReference type="SUPFAM" id="SSF50156">
    <property type="entry name" value="PDZ domain-like"/>
    <property type="match status" value="1"/>
</dbReference>
<dbReference type="InterPro" id="IPR027065">
    <property type="entry name" value="Lon_Prtase"/>
</dbReference>
<evidence type="ECO:0000259" key="4">
    <source>
        <dbReference type="PROSITE" id="PS50106"/>
    </source>
</evidence>
<feature type="active site" evidence="1">
    <location>
        <position position="328"/>
    </location>
</feature>
<feature type="active site" evidence="1">
    <location>
        <position position="283"/>
    </location>
</feature>